<dbReference type="SUPFAM" id="SSF51735">
    <property type="entry name" value="NAD(P)-binding Rossmann-fold domains"/>
    <property type="match status" value="1"/>
</dbReference>
<dbReference type="GO" id="GO:0016491">
    <property type="term" value="F:oxidoreductase activity"/>
    <property type="evidence" value="ECO:0007669"/>
    <property type="project" value="UniProtKB-KW"/>
</dbReference>
<dbReference type="Gene3D" id="3.40.50.720">
    <property type="entry name" value="NAD(P)-binding Rossmann-like Domain"/>
    <property type="match status" value="2"/>
</dbReference>
<sequence length="324" mass="34456">MDTSDPPRPTVEPLHILLAGRWDGDERDAWLAALAAALPEAVWWLDAGGPQAGRIEVAVVANPAPGVLAGLPRLGLIQSLWAGVDRLLADPTLPAEVPLARMVDPAMNAAMAQTALWATLTLHRGFHRYAQAQREGRWAPHAQRRADEVAVAVLGLGQMGRATASRLRALGYAVTGWSLHEAIDAPVPAVAGPAALPALLARSEIVINLLPLTDATRGLLDAAFFAALPRGAALVNLARGAHVIDADLLAALDSGQLGHAVLDVFRTEPLPADHRYWRHSAVTLLPHAAALTDARSAAAVVARNVRAWRSGEALLHRVDRRRGY</sequence>
<dbReference type="Proteomes" id="UP000001693">
    <property type="component" value="Chromosome"/>
</dbReference>
<keyword evidence="2" id="KW-0520">NAD</keyword>
<feature type="domain" description="D-isomer specific 2-hydroxyacid dehydrogenase NAD-binding" evidence="3">
    <location>
        <begin position="117"/>
        <end position="289"/>
    </location>
</feature>
<protein>
    <submittedName>
        <fullName evidence="4">D-isomer specific 2-hydroxyacid dehydrogenase NAD-binding</fullName>
    </submittedName>
</protein>
<dbReference type="STRING" id="395495.Lcho_4179"/>
<keyword evidence="5" id="KW-1185">Reference proteome</keyword>
<reference evidence="4 5" key="1">
    <citation type="submission" date="2008-03" db="EMBL/GenBank/DDBJ databases">
        <title>Complete sequence of Leptothrix cholodnii SP-6.</title>
        <authorList>
            <consortium name="US DOE Joint Genome Institute"/>
            <person name="Copeland A."/>
            <person name="Lucas S."/>
            <person name="Lapidus A."/>
            <person name="Glavina del Rio T."/>
            <person name="Dalin E."/>
            <person name="Tice H."/>
            <person name="Bruce D."/>
            <person name="Goodwin L."/>
            <person name="Pitluck S."/>
            <person name="Chertkov O."/>
            <person name="Brettin T."/>
            <person name="Detter J.C."/>
            <person name="Han C."/>
            <person name="Kuske C.R."/>
            <person name="Schmutz J."/>
            <person name="Larimer F."/>
            <person name="Land M."/>
            <person name="Hauser L."/>
            <person name="Kyrpides N."/>
            <person name="Lykidis A."/>
            <person name="Emerson D."/>
            <person name="Richardson P."/>
        </authorList>
    </citation>
    <scope>NUCLEOTIDE SEQUENCE [LARGE SCALE GENOMIC DNA]</scope>
    <source>
        <strain evidence="5">ATCC 51168 / LMG 8142 / SP-6</strain>
    </source>
</reference>
<proteinExistence type="predicted"/>
<evidence type="ECO:0000259" key="3">
    <source>
        <dbReference type="Pfam" id="PF02826"/>
    </source>
</evidence>
<gene>
    <name evidence="4" type="ordered locus">Lcho_4179</name>
</gene>
<dbReference type="RefSeq" id="WP_012349171.1">
    <property type="nucleotide sequence ID" value="NC_010524.1"/>
</dbReference>
<accession>B1XYJ4</accession>
<dbReference type="HOGENOM" id="CLU_019796_1_0_4"/>
<name>B1XYJ4_LEPCP</name>
<dbReference type="CDD" id="cd12164">
    <property type="entry name" value="GDH_like_2"/>
    <property type="match status" value="1"/>
</dbReference>
<dbReference type="OrthoDB" id="9787219at2"/>
<evidence type="ECO:0000256" key="1">
    <source>
        <dbReference type="ARBA" id="ARBA00023002"/>
    </source>
</evidence>
<dbReference type="PANTHER" id="PTHR43333">
    <property type="entry name" value="2-HACID_DH_C DOMAIN-CONTAINING PROTEIN"/>
    <property type="match status" value="1"/>
</dbReference>
<dbReference type="AlphaFoldDB" id="B1XYJ4"/>
<organism evidence="4 5">
    <name type="scientific">Leptothrix cholodnii (strain ATCC 51168 / LMG 8142 / SP-6)</name>
    <name type="common">Leptothrix discophora (strain SP-6)</name>
    <dbReference type="NCBI Taxonomy" id="395495"/>
    <lineage>
        <taxon>Bacteria</taxon>
        <taxon>Pseudomonadati</taxon>
        <taxon>Pseudomonadota</taxon>
        <taxon>Betaproteobacteria</taxon>
        <taxon>Burkholderiales</taxon>
        <taxon>Sphaerotilaceae</taxon>
        <taxon>Leptothrix</taxon>
    </lineage>
</organism>
<dbReference type="EMBL" id="CP001013">
    <property type="protein sequence ID" value="ACB36430.1"/>
    <property type="molecule type" value="Genomic_DNA"/>
</dbReference>
<dbReference type="InterPro" id="IPR036291">
    <property type="entry name" value="NAD(P)-bd_dom_sf"/>
</dbReference>
<dbReference type="InterPro" id="IPR006140">
    <property type="entry name" value="D-isomer_DH_NAD-bd"/>
</dbReference>
<evidence type="ECO:0000256" key="2">
    <source>
        <dbReference type="ARBA" id="ARBA00023027"/>
    </source>
</evidence>
<dbReference type="Pfam" id="PF02826">
    <property type="entry name" value="2-Hacid_dh_C"/>
    <property type="match status" value="1"/>
</dbReference>
<evidence type="ECO:0000313" key="4">
    <source>
        <dbReference type="EMBL" id="ACB36430.1"/>
    </source>
</evidence>
<evidence type="ECO:0000313" key="5">
    <source>
        <dbReference type="Proteomes" id="UP000001693"/>
    </source>
</evidence>
<dbReference type="eggNOG" id="COG0111">
    <property type="taxonomic scope" value="Bacteria"/>
</dbReference>
<dbReference type="PANTHER" id="PTHR43333:SF1">
    <property type="entry name" value="D-ISOMER SPECIFIC 2-HYDROXYACID DEHYDROGENASE NAD-BINDING DOMAIN-CONTAINING PROTEIN"/>
    <property type="match status" value="1"/>
</dbReference>
<dbReference type="GO" id="GO:0051287">
    <property type="term" value="F:NAD binding"/>
    <property type="evidence" value="ECO:0007669"/>
    <property type="project" value="InterPro"/>
</dbReference>
<keyword evidence="1" id="KW-0560">Oxidoreductase</keyword>
<dbReference type="KEGG" id="lch:Lcho_4179"/>